<dbReference type="Proteomes" id="UP000186698">
    <property type="component" value="Chromosome 1L"/>
</dbReference>
<feature type="transmembrane region" description="Helical" evidence="7">
    <location>
        <begin position="72"/>
        <end position="92"/>
    </location>
</feature>
<dbReference type="GO" id="GO:0055085">
    <property type="term" value="P:transmembrane transport"/>
    <property type="evidence" value="ECO:0000318"/>
    <property type="project" value="GO_Central"/>
</dbReference>
<evidence type="ECO:0000259" key="8">
    <source>
        <dbReference type="Pfam" id="PF03151"/>
    </source>
</evidence>
<feature type="transmembrane region" description="Helical" evidence="7">
    <location>
        <begin position="143"/>
        <end position="162"/>
    </location>
</feature>
<comment type="similarity">
    <text evidence="6">Belongs to the TPT transporter family. SLC35E subfamily.</text>
</comment>
<keyword evidence="2 7" id="KW-0812">Transmembrane</keyword>
<proteinExistence type="inferred from homology"/>
<dbReference type="CTD" id="108717117"/>
<feature type="transmembrane region" description="Helical" evidence="7">
    <location>
        <begin position="313"/>
        <end position="331"/>
    </location>
</feature>
<dbReference type="GO" id="GO:0005794">
    <property type="term" value="C:Golgi apparatus"/>
    <property type="evidence" value="ECO:0000318"/>
    <property type="project" value="GO_Central"/>
</dbReference>
<dbReference type="RefSeq" id="XP_018119411.1">
    <property type="nucleotide sequence ID" value="XM_018263922.2"/>
</dbReference>
<dbReference type="Xenbase" id="XB-GENE-17343834">
    <property type="gene designation" value="slc35e4.S"/>
</dbReference>
<keyword evidence="4 7" id="KW-0472">Membrane</keyword>
<evidence type="ECO:0000256" key="5">
    <source>
        <dbReference type="ARBA" id="ARBA00093767"/>
    </source>
</evidence>
<sequence length="357" mass="39690">MCLAPSRKDEVDMEPNDGAASASVIEPKVVIPRKEKRAPTIYIIASVVLWLVTGTTISSLNKWIFAVYNFKYPLLLSSFHMLTAILLDYPLIRFGLLNLKAEEEVALNANARFKVFLLSLTFCSSIAFGNLGLSCVQLSFAQMIYTTTPIFTLALSKVFLGIRHNTLKYTAMIPICLGACFSIIGEVQFDQTGCFYLFTSTFLRGLKSIQQSSLLKEEKIHSVTLLYLMSIPSFCILFLAAIVLESGVVWEVPPDCDNRLWLFILLSCVGSVLYNLASFCVITFTSAVTIHVLGNLNIVGNLVLSRVLFGSHLTVLSYMGIGLTLAGMFMYHNCDLISEHFAYGKHLRATERHTKSE</sequence>
<evidence type="ECO:0000256" key="1">
    <source>
        <dbReference type="ARBA" id="ARBA00004141"/>
    </source>
</evidence>
<evidence type="ECO:0000256" key="3">
    <source>
        <dbReference type="ARBA" id="ARBA00022989"/>
    </source>
</evidence>
<gene>
    <name evidence="13" type="primary">slc35e4.S</name>
    <name evidence="10 11 12" type="synonym">LOC108717117</name>
</gene>
<dbReference type="RefSeq" id="XP_018119427.1">
    <property type="nucleotide sequence ID" value="XM_018263938.2"/>
</dbReference>
<organism evidence="12">
    <name type="scientific">Xenopus laevis</name>
    <name type="common">African clawed frog</name>
    <dbReference type="NCBI Taxonomy" id="8355"/>
    <lineage>
        <taxon>Eukaryota</taxon>
        <taxon>Metazoa</taxon>
        <taxon>Chordata</taxon>
        <taxon>Craniata</taxon>
        <taxon>Vertebrata</taxon>
        <taxon>Euteleostomi</taxon>
        <taxon>Amphibia</taxon>
        <taxon>Batrachia</taxon>
        <taxon>Anura</taxon>
        <taxon>Pipoidea</taxon>
        <taxon>Pipidae</taxon>
        <taxon>Xenopodinae</taxon>
        <taxon>Xenopus</taxon>
        <taxon>Xenopus</taxon>
    </lineage>
</organism>
<keyword evidence="3 7" id="KW-1133">Transmembrane helix</keyword>
<dbReference type="GeneID" id="108717117"/>
<dbReference type="InterPro" id="IPR037185">
    <property type="entry name" value="EmrE-like"/>
</dbReference>
<evidence type="ECO:0000313" key="10">
    <source>
        <dbReference type="RefSeq" id="XP_018119411.1"/>
    </source>
</evidence>
<dbReference type="KEGG" id="xla:108717117"/>
<dbReference type="GO" id="GO:0015297">
    <property type="term" value="F:antiporter activity"/>
    <property type="evidence" value="ECO:0000318"/>
    <property type="project" value="GO_Central"/>
</dbReference>
<dbReference type="InterPro" id="IPR004853">
    <property type="entry name" value="Sugar_P_trans_dom"/>
</dbReference>
<evidence type="ECO:0000256" key="7">
    <source>
        <dbReference type="SAM" id="Phobius"/>
    </source>
</evidence>
<dbReference type="AlphaFoldDB" id="A0A1L8I217"/>
<feature type="domain" description="Sugar phosphate transporter" evidence="8">
    <location>
        <begin position="46"/>
        <end position="331"/>
    </location>
</feature>
<reference evidence="10 11" key="1">
    <citation type="submission" date="2022-04" db="UniProtKB">
        <authorList>
            <consortium name="RefSeq"/>
        </authorList>
    </citation>
    <scope>IDENTIFICATION</scope>
    <source>
        <strain evidence="10 11">J_2021</strain>
        <tissue evidence="10 11">Erythrocytes</tissue>
    </source>
</reference>
<dbReference type="SUPFAM" id="SSF103481">
    <property type="entry name" value="Multidrug resistance efflux transporter EmrE"/>
    <property type="match status" value="1"/>
</dbReference>
<feature type="transmembrane region" description="Helical" evidence="7">
    <location>
        <begin position="225"/>
        <end position="248"/>
    </location>
</feature>
<dbReference type="RefSeq" id="XP_018119420.1">
    <property type="nucleotide sequence ID" value="XM_018263931.2"/>
</dbReference>
<accession>A0A1L8I217</accession>
<evidence type="ECO:0000256" key="4">
    <source>
        <dbReference type="ARBA" id="ARBA00023136"/>
    </source>
</evidence>
<evidence type="ECO:0000313" key="9">
    <source>
        <dbReference type="Proteomes" id="UP000186698"/>
    </source>
</evidence>
<dbReference type="InterPro" id="IPR050186">
    <property type="entry name" value="TPT_transporter"/>
</dbReference>
<feature type="transmembrane region" description="Helical" evidence="7">
    <location>
        <begin position="260"/>
        <end position="293"/>
    </location>
</feature>
<evidence type="ECO:0000256" key="6">
    <source>
        <dbReference type="ARBA" id="ARBA00093775"/>
    </source>
</evidence>
<evidence type="ECO:0000313" key="12">
    <source>
        <dbReference type="RefSeq" id="XP_018119427.1"/>
    </source>
</evidence>
<protein>
    <submittedName>
        <fullName evidence="10 11">Solute carrier family 35 member E4</fullName>
    </submittedName>
</protein>
<dbReference type="PaxDb" id="8355-A0A1L8I217"/>
<dbReference type="GO" id="GO:0016020">
    <property type="term" value="C:membrane"/>
    <property type="evidence" value="ECO:0007669"/>
    <property type="project" value="UniProtKB-SubCell"/>
</dbReference>
<dbReference type="OMA" id="MAGLNKW"/>
<comment type="function">
    <text evidence="5">Putative transporter.</text>
</comment>
<evidence type="ECO:0000256" key="2">
    <source>
        <dbReference type="ARBA" id="ARBA00022692"/>
    </source>
</evidence>
<comment type="subcellular location">
    <subcellularLocation>
        <location evidence="1">Membrane</location>
        <topology evidence="1">Multi-pass membrane protein</topology>
    </subcellularLocation>
</comment>
<dbReference type="OrthoDB" id="10261634at2759"/>
<evidence type="ECO:0000313" key="11">
    <source>
        <dbReference type="RefSeq" id="XP_018119420.1"/>
    </source>
</evidence>
<feature type="transmembrane region" description="Helical" evidence="7">
    <location>
        <begin position="41"/>
        <end position="60"/>
    </location>
</feature>
<name>A0A1L8I217_XENLA</name>
<dbReference type="Bgee" id="108717117">
    <property type="expression patterns" value="Expressed in muscle tissue and 11 other cell types or tissues"/>
</dbReference>
<dbReference type="Pfam" id="PF03151">
    <property type="entry name" value="TPT"/>
    <property type="match status" value="1"/>
</dbReference>
<feature type="transmembrane region" description="Helical" evidence="7">
    <location>
        <begin position="113"/>
        <end position="131"/>
    </location>
</feature>
<dbReference type="AGR" id="Xenbase:XB-GENE-17343834"/>
<keyword evidence="9" id="KW-1185">Reference proteome</keyword>
<dbReference type="PANTHER" id="PTHR11132">
    <property type="entry name" value="SOLUTE CARRIER FAMILY 35"/>
    <property type="match status" value="1"/>
</dbReference>
<evidence type="ECO:0000313" key="13">
    <source>
        <dbReference type="Xenbase" id="XB-GENE-17343834"/>
    </source>
</evidence>